<gene>
    <name evidence="1" type="ORF">GIB67_008928</name>
</gene>
<feature type="non-terminal residue" evidence="1">
    <location>
        <position position="1"/>
    </location>
</feature>
<sequence length="70" mass="8216">TGITIVARTTKHLPWNFGPRVQVVRTTLNIVRTTLVKTPVSPRSFWIMAPPFRRLELLLMPELEMWEFPK</sequence>
<name>A0A7J7LVR0_9MAGN</name>
<accession>A0A7J7LVR0</accession>
<dbReference type="AlphaFoldDB" id="A0A7J7LVR0"/>
<evidence type="ECO:0000313" key="1">
    <source>
        <dbReference type="EMBL" id="KAF6146642.1"/>
    </source>
</evidence>
<keyword evidence="2" id="KW-1185">Reference proteome</keyword>
<dbReference type="Proteomes" id="UP000541444">
    <property type="component" value="Unassembled WGS sequence"/>
</dbReference>
<reference evidence="1 2" key="1">
    <citation type="journal article" date="2020" name="IScience">
        <title>Genome Sequencing of the Endangered Kingdonia uniflora (Circaeasteraceae, Ranunculales) Reveals Potential Mechanisms of Evolutionary Specialization.</title>
        <authorList>
            <person name="Sun Y."/>
            <person name="Deng T."/>
            <person name="Zhang A."/>
            <person name="Moore M.J."/>
            <person name="Landis J.B."/>
            <person name="Lin N."/>
            <person name="Zhang H."/>
            <person name="Zhang X."/>
            <person name="Huang J."/>
            <person name="Zhang X."/>
            <person name="Sun H."/>
            <person name="Wang H."/>
        </authorList>
    </citation>
    <scope>NUCLEOTIDE SEQUENCE [LARGE SCALE GENOMIC DNA]</scope>
    <source>
        <strain evidence="1">TB1705</strain>
        <tissue evidence="1">Leaf</tissue>
    </source>
</reference>
<feature type="non-terminal residue" evidence="1">
    <location>
        <position position="70"/>
    </location>
</feature>
<organism evidence="1 2">
    <name type="scientific">Kingdonia uniflora</name>
    <dbReference type="NCBI Taxonomy" id="39325"/>
    <lineage>
        <taxon>Eukaryota</taxon>
        <taxon>Viridiplantae</taxon>
        <taxon>Streptophyta</taxon>
        <taxon>Embryophyta</taxon>
        <taxon>Tracheophyta</taxon>
        <taxon>Spermatophyta</taxon>
        <taxon>Magnoliopsida</taxon>
        <taxon>Ranunculales</taxon>
        <taxon>Circaeasteraceae</taxon>
        <taxon>Kingdonia</taxon>
    </lineage>
</organism>
<proteinExistence type="predicted"/>
<dbReference type="EMBL" id="JACGCM010001965">
    <property type="protein sequence ID" value="KAF6146642.1"/>
    <property type="molecule type" value="Genomic_DNA"/>
</dbReference>
<evidence type="ECO:0000313" key="2">
    <source>
        <dbReference type="Proteomes" id="UP000541444"/>
    </source>
</evidence>
<protein>
    <submittedName>
        <fullName evidence="1">Uncharacterized protein</fullName>
    </submittedName>
</protein>
<comment type="caution">
    <text evidence="1">The sequence shown here is derived from an EMBL/GenBank/DDBJ whole genome shotgun (WGS) entry which is preliminary data.</text>
</comment>